<organism evidence="1 2">
    <name type="scientific">Deinococcus humi</name>
    <dbReference type="NCBI Taxonomy" id="662880"/>
    <lineage>
        <taxon>Bacteria</taxon>
        <taxon>Thermotogati</taxon>
        <taxon>Deinococcota</taxon>
        <taxon>Deinococci</taxon>
        <taxon>Deinococcales</taxon>
        <taxon>Deinococcaceae</taxon>
        <taxon>Deinococcus</taxon>
    </lineage>
</organism>
<dbReference type="Proteomes" id="UP000552709">
    <property type="component" value="Unassembled WGS sequence"/>
</dbReference>
<evidence type="ECO:0000313" key="1">
    <source>
        <dbReference type="EMBL" id="MBB5366098.1"/>
    </source>
</evidence>
<dbReference type="RefSeq" id="WP_229790275.1">
    <property type="nucleotide sequence ID" value="NZ_JACHFL010000027.1"/>
</dbReference>
<dbReference type="EMBL" id="JACHFL010000027">
    <property type="protein sequence ID" value="MBB5366098.1"/>
    <property type="molecule type" value="Genomic_DNA"/>
</dbReference>
<reference evidence="1 2" key="1">
    <citation type="submission" date="2020-08" db="EMBL/GenBank/DDBJ databases">
        <title>Genomic Encyclopedia of Type Strains, Phase IV (KMG-IV): sequencing the most valuable type-strain genomes for metagenomic binning, comparative biology and taxonomic classification.</title>
        <authorList>
            <person name="Goeker M."/>
        </authorList>
    </citation>
    <scope>NUCLEOTIDE SEQUENCE [LARGE SCALE GENOMIC DNA]</scope>
    <source>
        <strain evidence="1 2">DSM 27939</strain>
    </source>
</reference>
<dbReference type="SUPFAM" id="SSF46785">
    <property type="entry name" value="Winged helix' DNA-binding domain"/>
    <property type="match status" value="1"/>
</dbReference>
<dbReference type="InterPro" id="IPR036390">
    <property type="entry name" value="WH_DNA-bd_sf"/>
</dbReference>
<keyword evidence="2" id="KW-1185">Reference proteome</keyword>
<accession>A0A7W8K082</accession>
<gene>
    <name evidence="1" type="ORF">HNQ08_005224</name>
</gene>
<comment type="caution">
    <text evidence="1">The sequence shown here is derived from an EMBL/GenBank/DDBJ whole genome shotgun (WGS) entry which is preliminary data.</text>
</comment>
<sequence length="211" mass="23650">MTIHLTHHTATPRQAELLLRPELRPLLNFLMTAARSASEVAEHLALPLARASYLLGKLCKGNVAFVERVDPRHGRPIKRYRVSPRWFIPYEVTAAETLEAFWLAQIGPRMERLSSLAAHQVQEHSPVWGLWLSRGETQSNLEIGDERGPAQDVFGGDEPLMLTIAGLRLPEPQARALKRLLLAVVEQGRAWESPTAPDYTLSLMLVRGTVE</sequence>
<name>A0A7W8K082_9DEIO</name>
<dbReference type="Gene3D" id="1.10.10.10">
    <property type="entry name" value="Winged helix-like DNA-binding domain superfamily/Winged helix DNA-binding domain"/>
    <property type="match status" value="1"/>
</dbReference>
<evidence type="ECO:0000313" key="2">
    <source>
        <dbReference type="Proteomes" id="UP000552709"/>
    </source>
</evidence>
<proteinExistence type="predicted"/>
<dbReference type="InterPro" id="IPR036388">
    <property type="entry name" value="WH-like_DNA-bd_sf"/>
</dbReference>
<protein>
    <submittedName>
        <fullName evidence="1">Uncharacterized protein</fullName>
    </submittedName>
</protein>
<dbReference type="AlphaFoldDB" id="A0A7W8K082"/>